<feature type="transmembrane region" description="Helical" evidence="1">
    <location>
        <begin position="130"/>
        <end position="157"/>
    </location>
</feature>
<keyword evidence="3" id="KW-1185">Reference proteome</keyword>
<sequence length="192" mass="21550">MKLLYNPFEKLTEVQLISLGIVFLALGSFLGYYFDARFDGVLDMHTGPSEVTIEQPFIDNIINTFTLFIVLYILGLIVNTKTRLVDIFAVSIIARSPLYLSTLINAGGFLDNIEKNLDPSHPESIQFGAFDVFMILLMLPFILGTLVWFIALLYNGFKTATNIKYTGHKVAFGFSILIAEVISKLIIGYTNY</sequence>
<name>A0A552V2J5_9FLAO</name>
<evidence type="ECO:0000256" key="1">
    <source>
        <dbReference type="SAM" id="Phobius"/>
    </source>
</evidence>
<feature type="transmembrane region" description="Helical" evidence="1">
    <location>
        <begin position="87"/>
        <end position="110"/>
    </location>
</feature>
<protein>
    <recommendedName>
        <fullName evidence="4">Yip1 domain-containing protein</fullName>
    </recommendedName>
</protein>
<keyword evidence="1" id="KW-0812">Transmembrane</keyword>
<keyword evidence="1" id="KW-0472">Membrane</keyword>
<dbReference type="OrthoDB" id="1263582at2"/>
<feature type="transmembrane region" description="Helical" evidence="1">
    <location>
        <begin position="169"/>
        <end position="189"/>
    </location>
</feature>
<feature type="transmembrane region" description="Helical" evidence="1">
    <location>
        <begin position="61"/>
        <end position="80"/>
    </location>
</feature>
<dbReference type="RefSeq" id="WP_143373083.1">
    <property type="nucleotide sequence ID" value="NZ_VJVZ01000005.1"/>
</dbReference>
<proteinExistence type="predicted"/>
<feature type="transmembrane region" description="Helical" evidence="1">
    <location>
        <begin position="12"/>
        <end position="34"/>
    </location>
</feature>
<keyword evidence="1" id="KW-1133">Transmembrane helix</keyword>
<evidence type="ECO:0000313" key="3">
    <source>
        <dbReference type="Proteomes" id="UP000320643"/>
    </source>
</evidence>
<gene>
    <name evidence="2" type="ORF">FMM05_09215</name>
</gene>
<reference evidence="2 3" key="1">
    <citation type="submission" date="2019-07" db="EMBL/GenBank/DDBJ databases">
        <title>Flavobacterium sp. nov., isolated from glacier ice.</title>
        <authorList>
            <person name="Liu Q."/>
            <person name="Xin Y.-H."/>
        </authorList>
    </citation>
    <scope>NUCLEOTIDE SEQUENCE [LARGE SCALE GENOMIC DNA]</scope>
    <source>
        <strain evidence="2 3">ZT4R6</strain>
    </source>
</reference>
<organism evidence="2 3">
    <name type="scientific">Flavobacterium zepuense</name>
    <dbReference type="NCBI Taxonomy" id="2593302"/>
    <lineage>
        <taxon>Bacteria</taxon>
        <taxon>Pseudomonadati</taxon>
        <taxon>Bacteroidota</taxon>
        <taxon>Flavobacteriia</taxon>
        <taxon>Flavobacteriales</taxon>
        <taxon>Flavobacteriaceae</taxon>
        <taxon>Flavobacterium</taxon>
    </lineage>
</organism>
<evidence type="ECO:0000313" key="2">
    <source>
        <dbReference type="EMBL" id="TRW24679.1"/>
    </source>
</evidence>
<accession>A0A552V2J5</accession>
<evidence type="ECO:0008006" key="4">
    <source>
        <dbReference type="Google" id="ProtNLM"/>
    </source>
</evidence>
<dbReference type="Proteomes" id="UP000320643">
    <property type="component" value="Unassembled WGS sequence"/>
</dbReference>
<dbReference type="EMBL" id="VJVZ01000005">
    <property type="protein sequence ID" value="TRW24679.1"/>
    <property type="molecule type" value="Genomic_DNA"/>
</dbReference>
<dbReference type="AlphaFoldDB" id="A0A552V2J5"/>
<comment type="caution">
    <text evidence="2">The sequence shown here is derived from an EMBL/GenBank/DDBJ whole genome shotgun (WGS) entry which is preliminary data.</text>
</comment>